<reference evidence="1" key="1">
    <citation type="submission" date="2020-10" db="EMBL/GenBank/DDBJ databases">
        <authorList>
            <person name="Castelo-Branco R."/>
            <person name="Eusebio N."/>
            <person name="Adriana R."/>
            <person name="Vieira A."/>
            <person name="Brugerolle De Fraissinette N."/>
            <person name="Rezende De Castro R."/>
            <person name="Schneider M.P."/>
            <person name="Vasconcelos V."/>
            <person name="Leao P.N."/>
        </authorList>
    </citation>
    <scope>NUCLEOTIDE SEQUENCE</scope>
    <source>
        <strain evidence="1">LEGE 11479</strain>
    </source>
</reference>
<gene>
    <name evidence="1" type="ORF">IQ260_27380</name>
</gene>
<organism evidence="1 2">
    <name type="scientific">Leptolyngbya cf. ectocarpi LEGE 11479</name>
    <dbReference type="NCBI Taxonomy" id="1828722"/>
    <lineage>
        <taxon>Bacteria</taxon>
        <taxon>Bacillati</taxon>
        <taxon>Cyanobacteriota</taxon>
        <taxon>Cyanophyceae</taxon>
        <taxon>Leptolyngbyales</taxon>
        <taxon>Leptolyngbyaceae</taxon>
        <taxon>Leptolyngbya group</taxon>
        <taxon>Leptolyngbya</taxon>
    </lineage>
</organism>
<protein>
    <submittedName>
        <fullName evidence="1">Sulfotransferase family protein</fullName>
    </submittedName>
</protein>
<keyword evidence="2" id="KW-1185">Reference proteome</keyword>
<dbReference type="Proteomes" id="UP000615026">
    <property type="component" value="Unassembled WGS sequence"/>
</dbReference>
<dbReference type="EMBL" id="JADEXP010000419">
    <property type="protein sequence ID" value="MBE9070370.1"/>
    <property type="molecule type" value="Genomic_DNA"/>
</dbReference>
<dbReference type="Gene3D" id="3.40.50.300">
    <property type="entry name" value="P-loop containing nucleotide triphosphate hydrolases"/>
    <property type="match status" value="1"/>
</dbReference>
<dbReference type="InterPro" id="IPR027417">
    <property type="entry name" value="P-loop_NTPase"/>
</dbReference>
<name>A0A929FAF4_LEPEC</name>
<dbReference type="SUPFAM" id="SSF52540">
    <property type="entry name" value="P-loop containing nucleoside triphosphate hydrolases"/>
    <property type="match status" value="1"/>
</dbReference>
<sequence length="226" mass="25836">MLSEVNPHLSVLAVEKQAIDWLGLISKEEYASFTRKSYVEKIEHLSQLARATDKKLIIRDWISVNYLPNVAVGAFPSETREQELYLNKYGLQSSGIVFSRRAETVLSSIKRTFTHFSGLSTDDFASAYLSYAEAVSDLPIFHYEDFCENPSSVLQKICSTLNIFYDSSFIEKFYTFHQCTGDNNPGQESKRYHLNMISSSIKIDAEFIEYSQNKKIQKANSLLGYE</sequence>
<proteinExistence type="predicted"/>
<evidence type="ECO:0000313" key="2">
    <source>
        <dbReference type="Proteomes" id="UP000615026"/>
    </source>
</evidence>
<dbReference type="AlphaFoldDB" id="A0A929FAF4"/>
<accession>A0A929FAF4</accession>
<comment type="caution">
    <text evidence="1">The sequence shown here is derived from an EMBL/GenBank/DDBJ whole genome shotgun (WGS) entry which is preliminary data.</text>
</comment>
<evidence type="ECO:0000313" key="1">
    <source>
        <dbReference type="EMBL" id="MBE9070370.1"/>
    </source>
</evidence>